<dbReference type="EMBL" id="GGEC01084081">
    <property type="protein sequence ID" value="MBX64565.1"/>
    <property type="molecule type" value="Transcribed_RNA"/>
</dbReference>
<name>A0A2P2QC68_RHIMU</name>
<reference evidence="1" key="1">
    <citation type="submission" date="2018-02" db="EMBL/GenBank/DDBJ databases">
        <title>Rhizophora mucronata_Transcriptome.</title>
        <authorList>
            <person name="Meera S.P."/>
            <person name="Sreeshan A."/>
            <person name="Augustine A."/>
        </authorList>
    </citation>
    <scope>NUCLEOTIDE SEQUENCE</scope>
    <source>
        <tissue evidence="1">Leaf</tissue>
    </source>
</reference>
<sequence>MTRCRHSYDDLPVHIFPHFYSVMYTFNRDLISTVNEMLCHTNALSYFMSASDCFIHSHFSREYSLLTYIH</sequence>
<dbReference type="AlphaFoldDB" id="A0A2P2QC68"/>
<protein>
    <submittedName>
        <fullName evidence="1">Uncharacterized protein</fullName>
    </submittedName>
</protein>
<organism evidence="1">
    <name type="scientific">Rhizophora mucronata</name>
    <name type="common">Asiatic mangrove</name>
    <dbReference type="NCBI Taxonomy" id="61149"/>
    <lineage>
        <taxon>Eukaryota</taxon>
        <taxon>Viridiplantae</taxon>
        <taxon>Streptophyta</taxon>
        <taxon>Embryophyta</taxon>
        <taxon>Tracheophyta</taxon>
        <taxon>Spermatophyta</taxon>
        <taxon>Magnoliopsida</taxon>
        <taxon>eudicotyledons</taxon>
        <taxon>Gunneridae</taxon>
        <taxon>Pentapetalae</taxon>
        <taxon>rosids</taxon>
        <taxon>fabids</taxon>
        <taxon>Malpighiales</taxon>
        <taxon>Rhizophoraceae</taxon>
        <taxon>Rhizophora</taxon>
    </lineage>
</organism>
<evidence type="ECO:0000313" key="1">
    <source>
        <dbReference type="EMBL" id="MBX64565.1"/>
    </source>
</evidence>
<accession>A0A2P2QC68</accession>
<proteinExistence type="predicted"/>